<evidence type="ECO:0000313" key="1">
    <source>
        <dbReference type="EMBL" id="CAX62027.1"/>
    </source>
</evidence>
<dbReference type="HOGENOM" id="CLU_055611_0_1_6"/>
<dbReference type="EMBL" id="FP236843">
    <property type="protein sequence ID" value="CAX62027.1"/>
    <property type="molecule type" value="Genomic_DNA"/>
</dbReference>
<dbReference type="NCBIfam" id="TIGR03034">
    <property type="entry name" value="YPO3983 family protein"/>
    <property type="match status" value="1"/>
</dbReference>
<dbReference type="STRING" id="634500.EbC_44960"/>
<dbReference type="InterPro" id="IPR017483">
    <property type="entry name" value="CHP03034"/>
</dbReference>
<dbReference type="KEGG" id="ebi:EbC_44960"/>
<protein>
    <submittedName>
        <fullName evidence="1">Conserved uncharacterized protein</fullName>
    </submittedName>
</protein>
<gene>
    <name evidence="1" type="ordered locus">EbC_44960</name>
</gene>
<organism evidence="2">
    <name type="scientific">Erwinia billingiae (strain Eb661)</name>
    <dbReference type="NCBI Taxonomy" id="634500"/>
    <lineage>
        <taxon>Bacteria</taxon>
        <taxon>Pseudomonadati</taxon>
        <taxon>Pseudomonadota</taxon>
        <taxon>Gammaproteobacteria</taxon>
        <taxon>Enterobacterales</taxon>
        <taxon>Erwiniaceae</taxon>
        <taxon>Erwinia</taxon>
    </lineage>
</organism>
<reference evidence="1 2" key="1">
    <citation type="journal article" date="2010" name="BMC Genomics">
        <title>Genome comparison of the epiphytic bacteria Erwinia billingiae and E. tasmaniensis with the pear pathogen E. pyrifoliae.</title>
        <authorList>
            <person name="Kube M."/>
            <person name="Migdoll A.M."/>
            <person name="Gehring I."/>
            <person name="Heitmann K."/>
            <person name="Mayer Y."/>
            <person name="Kuhl H."/>
            <person name="Knaust F."/>
            <person name="Geider K."/>
            <person name="Reinhardt R."/>
        </authorList>
    </citation>
    <scope>NUCLEOTIDE SEQUENCE [LARGE SCALE GENOMIC DNA]</scope>
    <source>
        <strain evidence="1 2">Eb661</strain>
    </source>
</reference>
<dbReference type="Pfam" id="PF11692">
    <property type="entry name" value="DUF3289"/>
    <property type="match status" value="1"/>
</dbReference>
<dbReference type="Proteomes" id="UP000008793">
    <property type="component" value="Chromosome"/>
</dbReference>
<proteinExistence type="predicted"/>
<keyword evidence="2" id="KW-1185">Reference proteome</keyword>
<accession>D8MLJ9</accession>
<evidence type="ECO:0000313" key="2">
    <source>
        <dbReference type="Proteomes" id="UP000008793"/>
    </source>
</evidence>
<sequence length="280" mass="32407">MTMARFPQTIFSTQRPFDDYGTDDMRCGDITESRLKDEFTLSTISNVVDPYTLTRLTAFNNPQSRFAGVYGDKRAGKVSVEECARLLFDELQVTSLPFSIYGPYRNLINQMFSHMQTANGAPFRDLQLDRGYREQILNDDSEKSTRLGIQQVINDNVNFDKEGFPQKEIITITDSVSDKVLPKFDSLVFDKINGLGITVHDVYATHIEIISLDIRGNRWRAKVKYTGQDHFGLDVNDISKQRFHQFHFFRIWFVLQRFNRFGFSPFMTNMEATIDIQGSR</sequence>
<dbReference type="GeneID" id="90514407"/>
<dbReference type="AlphaFoldDB" id="D8MLJ9"/>
<dbReference type="eggNOG" id="COG0739">
    <property type="taxonomic scope" value="Bacteria"/>
</dbReference>
<name>D8MLJ9_ERWBE</name>
<dbReference type="RefSeq" id="WP_013204496.1">
    <property type="nucleotide sequence ID" value="NC_014306.1"/>
</dbReference>